<dbReference type="CDD" id="cd18793">
    <property type="entry name" value="SF2_C_SNF"/>
    <property type="match status" value="1"/>
</dbReference>
<dbReference type="Pfam" id="PF00271">
    <property type="entry name" value="Helicase_C"/>
    <property type="match status" value="1"/>
</dbReference>
<comment type="caution">
    <text evidence="5">The sequence shown here is derived from an EMBL/GenBank/DDBJ whole genome shotgun (WGS) entry which is preliminary data.</text>
</comment>
<dbReference type="SMART" id="SM00487">
    <property type="entry name" value="DEXDc"/>
    <property type="match status" value="1"/>
</dbReference>
<dbReference type="Gene3D" id="3.40.50.300">
    <property type="entry name" value="P-loop containing nucleotide triphosphate hydrolases"/>
    <property type="match status" value="1"/>
</dbReference>
<keyword evidence="6" id="KW-1185">Reference proteome</keyword>
<reference evidence="5 6" key="1">
    <citation type="submission" date="2023-01" db="EMBL/GenBank/DDBJ databases">
        <title>Novel diversity within Roseofilum (Cyanobacteria; Desertifilaceae) from marine benthic mats with descriptions of four novel species.</title>
        <authorList>
            <person name="Wang Y."/>
            <person name="Berthold D.E."/>
            <person name="Hu J."/>
            <person name="Lefler F.W."/>
            <person name="Laughinghouse H.D. IV."/>
        </authorList>
    </citation>
    <scope>NUCLEOTIDE SEQUENCE [LARGE SCALE GENOMIC DNA]</scope>
    <source>
        <strain evidence="5 6">BLCC-M154</strain>
    </source>
</reference>
<dbReference type="InterPro" id="IPR027417">
    <property type="entry name" value="P-loop_NTPase"/>
</dbReference>
<dbReference type="SMART" id="SM00490">
    <property type="entry name" value="HELICc"/>
    <property type="match status" value="1"/>
</dbReference>
<dbReference type="InterPro" id="IPR049730">
    <property type="entry name" value="SNF2/RAD54-like_C"/>
</dbReference>
<protein>
    <submittedName>
        <fullName evidence="5">Phospholipase D-like domain-containing protein</fullName>
    </submittedName>
</protein>
<dbReference type="InterPro" id="IPR038718">
    <property type="entry name" value="SNF2-like_sf"/>
</dbReference>
<dbReference type="PROSITE" id="PS50035">
    <property type="entry name" value="PLD"/>
    <property type="match status" value="1"/>
</dbReference>
<dbReference type="EMBL" id="JAQOSP010000090">
    <property type="protein sequence ID" value="MDJ1170439.1"/>
    <property type="molecule type" value="Genomic_DNA"/>
</dbReference>
<dbReference type="Gene3D" id="3.40.50.10810">
    <property type="entry name" value="Tandem AAA-ATPase domain"/>
    <property type="match status" value="2"/>
</dbReference>
<dbReference type="SUPFAM" id="SSF56024">
    <property type="entry name" value="Phospholipase D/nuclease"/>
    <property type="match status" value="1"/>
</dbReference>
<dbReference type="PROSITE" id="PS51192">
    <property type="entry name" value="HELICASE_ATP_BIND_1"/>
    <property type="match status" value="1"/>
</dbReference>
<feature type="domain" description="PLD phosphodiesterase" evidence="2">
    <location>
        <begin position="134"/>
        <end position="167"/>
    </location>
</feature>
<dbReference type="InterPro" id="IPR001650">
    <property type="entry name" value="Helicase_C-like"/>
</dbReference>
<proteinExistence type="predicted"/>
<dbReference type="InterPro" id="IPR014001">
    <property type="entry name" value="Helicase_ATP-bd"/>
</dbReference>
<evidence type="ECO:0000256" key="1">
    <source>
        <dbReference type="ARBA" id="ARBA00022801"/>
    </source>
</evidence>
<dbReference type="RefSeq" id="WP_283754196.1">
    <property type="nucleotide sequence ID" value="NZ_JAQOSP010000090.1"/>
</dbReference>
<organism evidence="5 6">
    <name type="scientific">Roseofilum acuticapitatum BLCC-M154</name>
    <dbReference type="NCBI Taxonomy" id="3022444"/>
    <lineage>
        <taxon>Bacteria</taxon>
        <taxon>Bacillati</taxon>
        <taxon>Cyanobacteriota</taxon>
        <taxon>Cyanophyceae</taxon>
        <taxon>Desertifilales</taxon>
        <taxon>Desertifilaceae</taxon>
        <taxon>Roseofilum</taxon>
        <taxon>Roseofilum acuticapitatum</taxon>
    </lineage>
</organism>
<name>A0ABT7AU70_9CYAN</name>
<dbReference type="PANTHER" id="PTHR45766">
    <property type="entry name" value="DNA ANNEALING HELICASE AND ENDONUCLEASE ZRANB3 FAMILY MEMBER"/>
    <property type="match status" value="1"/>
</dbReference>
<dbReference type="Gene3D" id="3.30.870.10">
    <property type="entry name" value="Endonuclease Chain A"/>
    <property type="match status" value="1"/>
</dbReference>
<evidence type="ECO:0000313" key="5">
    <source>
        <dbReference type="EMBL" id="MDJ1170439.1"/>
    </source>
</evidence>
<dbReference type="CDD" id="cd09178">
    <property type="entry name" value="PLDc_N_Snf2_like"/>
    <property type="match status" value="1"/>
</dbReference>
<dbReference type="PROSITE" id="PS51194">
    <property type="entry name" value="HELICASE_CTER"/>
    <property type="match status" value="1"/>
</dbReference>
<gene>
    <name evidence="5" type="ORF">PMG71_13460</name>
</gene>
<sequence>MSGIYDNCDFPLLPQLQQVLQQAYRADFCVGYFNLRGWGKLEAQVEQFRAGAGHNCRLLVGMHKLPNDHLKSLLAIGRGNLKMSQEQTLPLKKVMAQEFREQLTYGVPTTEDEASLKRLQSQLEAGKLEVKLFLRHLLHAKLYLIYRGDRITPRIAYVGSSNLTFSGLRGQGELNVEVTDRDDTQKLEAWFTDRWEDRFSLDISQDLIEVIDESWAGKQRSPFYIYLKMAYHLSQEARDGLSRYQAPKHFGLLEFQEQAVRVAMQHIDKRHGVIIGDVVGLGKTLVGTAIAYKCEEEYGTSTLIICPKNLELMWQGYVDRYGLRGKVVPVSQVEKILPEVPARFRLVLIDESHNLRNREGKRYQAIKKYVEESGSRCILLTATPYNKDYLDLSAQLRLFLRPEQDLGIKPEAYIRDMGGEVKFVWRHPATPVRSLMAFEQSDRPEDWQQLMNRYMLRRTRGFIQNTYAKQDERGAYLEFANGDRFYFPLRRPRTVTFSTDSATDPYARLYSDRVVDTINRLHLPRYGLGNYVISPPKNKKTKGKTSPGQMSLVTGFDHLQPTEAERKILANLSHAGQRLMGFCRTNLFKRLESSGAAFLQSIERHILRNSVYLYAIAQNLPIPIGSQDALLLDSTTDEDSDSLLSQDWEATDMGDTTLYAVMRDSRNDPPTSPLKRGTFTAPLFKGGWGDRDAGDSGVNFCNEDTEEPGDDAAGFNPVELEARAATIYDLYQNRYPNRFKWIHPRFFTPELAADLRQDAQALREILAIGGFWDATEDSKLRSLIQLVSVQHPQEKILIFTQFADTARYLSEALETQGITHIGLVTGNSQSDPTTLAHRFSPQSNQKTISPEQEIRVLIATDVLSEGQNLQDARIVVNYDLPWAIIRLIQRVGRVDRIGQEADEIFCYSFLPAEGVEELINLRGRLRDRLKENQEVVGTDEAFFEDDEQREVLLNLYHEKANILDEDEDSGEVDLTSEALQIWQTAIDANPRLKRMIQDLPDVVLSTRHHQPTTLDPEGVLLYLRTAEGTDALAWVDAEGHSVTQSQMRILRMARCSIDTPALEHHPQHYELVKKASEQISEQSKRVSGSLGSPKGARAKIYTRLNAYCEYVENTTPILAQGQEWKHLKKAIEMIYNYPLKQNAIASLNRELRAGISDEHLAQNVTYLMEHDALCVVSADGDFEGAKVICSMGLFDRLS</sequence>
<dbReference type="Proteomes" id="UP001235303">
    <property type="component" value="Unassembled WGS sequence"/>
</dbReference>
<dbReference type="Pfam" id="PF13091">
    <property type="entry name" value="PLDc_2"/>
    <property type="match status" value="1"/>
</dbReference>
<feature type="domain" description="Helicase C-terminal" evidence="4">
    <location>
        <begin position="782"/>
        <end position="944"/>
    </location>
</feature>
<evidence type="ECO:0000259" key="3">
    <source>
        <dbReference type="PROSITE" id="PS51192"/>
    </source>
</evidence>
<dbReference type="InterPro" id="IPR025202">
    <property type="entry name" value="PLD-like_dom"/>
</dbReference>
<dbReference type="SUPFAM" id="SSF52540">
    <property type="entry name" value="P-loop containing nucleoside triphosphate hydrolases"/>
    <property type="match status" value="2"/>
</dbReference>
<feature type="domain" description="Helicase ATP-binding" evidence="3">
    <location>
        <begin position="264"/>
        <end position="402"/>
    </location>
</feature>
<evidence type="ECO:0000259" key="2">
    <source>
        <dbReference type="PROSITE" id="PS50035"/>
    </source>
</evidence>
<keyword evidence="1" id="KW-0378">Hydrolase</keyword>
<dbReference type="Pfam" id="PF00176">
    <property type="entry name" value="SNF2-rel_dom"/>
    <property type="match status" value="1"/>
</dbReference>
<dbReference type="InterPro" id="IPR000330">
    <property type="entry name" value="SNF2_N"/>
</dbReference>
<evidence type="ECO:0000313" key="6">
    <source>
        <dbReference type="Proteomes" id="UP001235303"/>
    </source>
</evidence>
<dbReference type="InterPro" id="IPR001736">
    <property type="entry name" value="PLipase_D/transphosphatidylase"/>
</dbReference>
<accession>A0ABT7AU70</accession>
<dbReference type="PANTHER" id="PTHR45766:SF6">
    <property type="entry name" value="SWI_SNF-RELATED MATRIX-ASSOCIATED ACTIN-DEPENDENT REGULATOR OF CHROMATIN SUBFAMILY A-LIKE PROTEIN 1"/>
    <property type="match status" value="1"/>
</dbReference>
<evidence type="ECO:0000259" key="4">
    <source>
        <dbReference type="PROSITE" id="PS51194"/>
    </source>
</evidence>